<comment type="similarity">
    <text evidence="3 10">Belongs to the NAD(P)-dependent epimerase/dehydratase family.</text>
</comment>
<dbReference type="Proteomes" id="UP000616595">
    <property type="component" value="Unassembled WGS sequence"/>
</dbReference>
<dbReference type="AlphaFoldDB" id="A0A923HW56"/>
<dbReference type="Gene3D" id="3.90.25.10">
    <property type="entry name" value="UDP-galactose 4-epimerase, domain 1"/>
    <property type="match status" value="1"/>
</dbReference>
<gene>
    <name evidence="12" type="primary">galE</name>
    <name evidence="12" type="ORF">GH810_08160</name>
</gene>
<keyword evidence="6 10" id="KW-0520">NAD</keyword>
<dbReference type="GO" id="GO:0003978">
    <property type="term" value="F:UDP-glucose 4-epimerase activity"/>
    <property type="evidence" value="ECO:0007669"/>
    <property type="project" value="UniProtKB-UniRule"/>
</dbReference>
<evidence type="ECO:0000256" key="10">
    <source>
        <dbReference type="RuleBase" id="RU366046"/>
    </source>
</evidence>
<keyword evidence="9 10" id="KW-0119">Carbohydrate metabolism</keyword>
<dbReference type="EMBL" id="WJBD01000008">
    <property type="protein sequence ID" value="MBC3888282.1"/>
    <property type="molecule type" value="Genomic_DNA"/>
</dbReference>
<comment type="cofactor">
    <cofactor evidence="2 10">
        <name>NAD(+)</name>
        <dbReference type="ChEBI" id="CHEBI:57540"/>
    </cofactor>
</comment>
<sequence>MMKILVCGGAGYIGSHIVRELLNKNYEVAVLDNFSTGHIGSVPKAAIIETGDIRDKNFLKEVFEKHQFDCVMHFCANSQVGESMERPIKYYNNNVYGTLCLLETMVEFKVKNFIFSSTAAVYGEPEELPITEATTKKPTNTYGETKLAVEKMLKWIGEAHGLSYMIFRYFNASGAYPSGEIGEDHTPESHLIPLILQTALGQREKISIFGDDYKTFDGTCVRDYIHVMDIAAAHILGMEKLFQGGQSDVFNLGNGNGFSVKEVIERVKSITGKEFEVEMTGRRPGDPAMLIASSAKARNQLGWTPAYADLDTIIKTAWEWHRTHPQGYGK</sequence>
<dbReference type="Gene3D" id="3.40.50.720">
    <property type="entry name" value="NAD(P)-binding Rossmann-like Domain"/>
    <property type="match status" value="1"/>
</dbReference>
<comment type="catalytic activity">
    <reaction evidence="1 10">
        <text>UDP-alpha-D-glucose = UDP-alpha-D-galactose</text>
        <dbReference type="Rhea" id="RHEA:22168"/>
        <dbReference type="ChEBI" id="CHEBI:58885"/>
        <dbReference type="ChEBI" id="CHEBI:66914"/>
        <dbReference type="EC" id="5.1.3.2"/>
    </reaction>
</comment>
<keyword evidence="8 10" id="KW-0413">Isomerase</keyword>
<dbReference type="InterPro" id="IPR036291">
    <property type="entry name" value="NAD(P)-bd_dom_sf"/>
</dbReference>
<keyword evidence="7" id="KW-0299">Galactose metabolism</keyword>
<feature type="domain" description="NAD(P)-binding" evidence="11">
    <location>
        <begin position="5"/>
        <end position="308"/>
    </location>
</feature>
<organism evidence="12 13">
    <name type="scientific">Acetobacterium paludosum</name>
    <dbReference type="NCBI Taxonomy" id="52693"/>
    <lineage>
        <taxon>Bacteria</taxon>
        <taxon>Bacillati</taxon>
        <taxon>Bacillota</taxon>
        <taxon>Clostridia</taxon>
        <taxon>Eubacteriales</taxon>
        <taxon>Eubacteriaceae</taxon>
        <taxon>Acetobacterium</taxon>
    </lineage>
</organism>
<evidence type="ECO:0000256" key="3">
    <source>
        <dbReference type="ARBA" id="ARBA00007637"/>
    </source>
</evidence>
<evidence type="ECO:0000256" key="7">
    <source>
        <dbReference type="ARBA" id="ARBA00023144"/>
    </source>
</evidence>
<protein>
    <recommendedName>
        <fullName evidence="5 10">UDP-glucose 4-epimerase</fullName>
        <ecNumber evidence="4 10">5.1.3.2</ecNumber>
    </recommendedName>
</protein>
<evidence type="ECO:0000256" key="4">
    <source>
        <dbReference type="ARBA" id="ARBA00013189"/>
    </source>
</evidence>
<dbReference type="GO" id="GO:0033499">
    <property type="term" value="P:galactose catabolic process via UDP-galactose, Leloir pathway"/>
    <property type="evidence" value="ECO:0007669"/>
    <property type="project" value="TreeGrafter"/>
</dbReference>
<dbReference type="NCBIfam" id="TIGR01179">
    <property type="entry name" value="galE"/>
    <property type="match status" value="1"/>
</dbReference>
<evidence type="ECO:0000256" key="8">
    <source>
        <dbReference type="ARBA" id="ARBA00023235"/>
    </source>
</evidence>
<dbReference type="OrthoDB" id="9811743at2"/>
<keyword evidence="13" id="KW-1185">Reference proteome</keyword>
<dbReference type="Pfam" id="PF16363">
    <property type="entry name" value="GDP_Man_Dehyd"/>
    <property type="match status" value="1"/>
</dbReference>
<dbReference type="CDD" id="cd05247">
    <property type="entry name" value="UDP_G4E_1_SDR_e"/>
    <property type="match status" value="1"/>
</dbReference>
<evidence type="ECO:0000313" key="12">
    <source>
        <dbReference type="EMBL" id="MBC3888282.1"/>
    </source>
</evidence>
<evidence type="ECO:0000313" key="13">
    <source>
        <dbReference type="Proteomes" id="UP000616595"/>
    </source>
</evidence>
<reference evidence="12" key="1">
    <citation type="submission" date="2019-10" db="EMBL/GenBank/DDBJ databases">
        <authorList>
            <person name="Ross D.E."/>
            <person name="Gulliver D."/>
        </authorList>
    </citation>
    <scope>NUCLEOTIDE SEQUENCE</scope>
    <source>
        <strain evidence="12">DER-2019</strain>
    </source>
</reference>
<evidence type="ECO:0000259" key="11">
    <source>
        <dbReference type="Pfam" id="PF16363"/>
    </source>
</evidence>
<evidence type="ECO:0000256" key="1">
    <source>
        <dbReference type="ARBA" id="ARBA00000083"/>
    </source>
</evidence>
<evidence type="ECO:0000256" key="5">
    <source>
        <dbReference type="ARBA" id="ARBA00018569"/>
    </source>
</evidence>
<dbReference type="SUPFAM" id="SSF51735">
    <property type="entry name" value="NAD(P)-binding Rossmann-fold domains"/>
    <property type="match status" value="1"/>
</dbReference>
<dbReference type="InterPro" id="IPR005886">
    <property type="entry name" value="UDP_G4E"/>
</dbReference>
<dbReference type="PANTHER" id="PTHR43725">
    <property type="entry name" value="UDP-GLUCOSE 4-EPIMERASE"/>
    <property type="match status" value="1"/>
</dbReference>
<dbReference type="EC" id="5.1.3.2" evidence="4 10"/>
<comment type="pathway">
    <text evidence="10">Carbohydrate metabolism; galactose metabolism.</text>
</comment>
<dbReference type="PANTHER" id="PTHR43725:SF53">
    <property type="entry name" value="UDP-ARABINOSE 4-EPIMERASE 1"/>
    <property type="match status" value="1"/>
</dbReference>
<reference evidence="12" key="2">
    <citation type="submission" date="2020-10" db="EMBL/GenBank/DDBJ databases">
        <title>Comparative genomics of the Acetobacterium genus.</title>
        <authorList>
            <person name="Marshall C."/>
            <person name="May H."/>
            <person name="Norman S."/>
        </authorList>
    </citation>
    <scope>NUCLEOTIDE SEQUENCE</scope>
    <source>
        <strain evidence="12">DER-2019</strain>
    </source>
</reference>
<comment type="caution">
    <text evidence="12">The sequence shown here is derived from an EMBL/GenBank/DDBJ whole genome shotgun (WGS) entry which is preliminary data.</text>
</comment>
<evidence type="ECO:0000256" key="2">
    <source>
        <dbReference type="ARBA" id="ARBA00001911"/>
    </source>
</evidence>
<proteinExistence type="inferred from homology"/>
<comment type="subunit">
    <text evidence="10">Homodimer.</text>
</comment>
<dbReference type="InterPro" id="IPR016040">
    <property type="entry name" value="NAD(P)-bd_dom"/>
</dbReference>
<name>A0A923HW56_9FIRM</name>
<accession>A0A923HW56</accession>
<evidence type="ECO:0000256" key="9">
    <source>
        <dbReference type="ARBA" id="ARBA00023277"/>
    </source>
</evidence>
<evidence type="ECO:0000256" key="6">
    <source>
        <dbReference type="ARBA" id="ARBA00023027"/>
    </source>
</evidence>